<gene>
    <name evidence="3" type="ORF">JOF35_008252</name>
</gene>
<feature type="compositionally biased region" description="Pro residues" evidence="1">
    <location>
        <begin position="441"/>
        <end position="451"/>
    </location>
</feature>
<dbReference type="SMART" id="SM00881">
    <property type="entry name" value="CoA_binding"/>
    <property type="match status" value="1"/>
</dbReference>
<keyword evidence="4" id="KW-1185">Reference proteome</keyword>
<dbReference type="Pfam" id="PF13380">
    <property type="entry name" value="CoA_binding_2"/>
    <property type="match status" value="1"/>
</dbReference>
<dbReference type="SUPFAM" id="SSF55729">
    <property type="entry name" value="Acyl-CoA N-acyltransferases (Nat)"/>
    <property type="match status" value="1"/>
</dbReference>
<feature type="domain" description="N-acetyltransferase" evidence="2">
    <location>
        <begin position="21"/>
        <end position="188"/>
    </location>
</feature>
<feature type="region of interest" description="Disordered" evidence="1">
    <location>
        <begin position="400"/>
        <end position="451"/>
    </location>
</feature>
<sequence>MTDVPDRPDTVHALLADGSTVEIRPARPRDRDEVLRMHREMSPGATRLRFFAVNPRYAQKTAERVCAPGHPGYRALLALADGRVVGVAEYTVLPASPGAPVSADIALAVAEGRHGRGIGTLLLEHLVHAAREAGISGFTADALAENHEVLKVFADLGLRTSRHFDGTEVRCTVHLEEDEHYLAAVDRRGRVADVASLRPLLLPRSVAVAGAGRRAGSVGRAVLGNLRSGGFTGPLYAVNPHAVVIEGTPAFPSVAALPLVPDLVVLAVPAPAVPEVAAQCGAAGVRALVVLTAGLDTGQAEALFTCCRHHGMRLVGPNCLGIADTAEETRLNATFAAHPPLPGCAGVAVQSGGVGIALLERFGRLGVGVSSFVSLGDKYDVSGNDMLQWWEADPAPGSPCSTWSPSAIRGPSPAPRAASPAPCPSSPWTRAARRPDGAPRPRTPPQRPPPS</sequence>
<dbReference type="PROSITE" id="PS51186">
    <property type="entry name" value="GNAT"/>
    <property type="match status" value="1"/>
</dbReference>
<dbReference type="InterPro" id="IPR036291">
    <property type="entry name" value="NAD(P)-bd_dom_sf"/>
</dbReference>
<evidence type="ECO:0000256" key="1">
    <source>
        <dbReference type="SAM" id="MobiDB-lite"/>
    </source>
</evidence>
<dbReference type="InterPro" id="IPR003781">
    <property type="entry name" value="CoA-bd"/>
</dbReference>
<dbReference type="PANTHER" id="PTHR42793">
    <property type="entry name" value="COA BINDING DOMAIN CONTAINING PROTEIN"/>
    <property type="match status" value="1"/>
</dbReference>
<dbReference type="InterPro" id="IPR000182">
    <property type="entry name" value="GNAT_dom"/>
</dbReference>
<evidence type="ECO:0000313" key="3">
    <source>
        <dbReference type="EMBL" id="MDP9615914.1"/>
    </source>
</evidence>
<name>A0ABT9L5D9_9ACTN</name>
<dbReference type="SUPFAM" id="SSF51735">
    <property type="entry name" value="NAD(P)-binding Rossmann-fold domains"/>
    <property type="match status" value="1"/>
</dbReference>
<accession>A0ABT9L5D9</accession>
<feature type="compositionally biased region" description="Low complexity" evidence="1">
    <location>
        <begin position="404"/>
        <end position="420"/>
    </location>
</feature>
<dbReference type="InterPro" id="IPR016102">
    <property type="entry name" value="Succinyl-CoA_synth-like"/>
</dbReference>
<dbReference type="SUPFAM" id="SSF52210">
    <property type="entry name" value="Succinyl-CoA synthetase domains"/>
    <property type="match status" value="1"/>
</dbReference>
<dbReference type="PANTHER" id="PTHR42793:SF1">
    <property type="entry name" value="PEPTIDYL-LYSINE N-ACETYLTRANSFERASE PATZ"/>
    <property type="match status" value="1"/>
</dbReference>
<dbReference type="InterPro" id="IPR016181">
    <property type="entry name" value="Acyl_CoA_acyltransferase"/>
</dbReference>
<evidence type="ECO:0000259" key="2">
    <source>
        <dbReference type="PROSITE" id="PS51186"/>
    </source>
</evidence>
<dbReference type="Proteomes" id="UP001234880">
    <property type="component" value="Unassembled WGS sequence"/>
</dbReference>
<dbReference type="Gene3D" id="3.40.630.30">
    <property type="match status" value="1"/>
</dbReference>
<evidence type="ECO:0000313" key="4">
    <source>
        <dbReference type="Proteomes" id="UP001234880"/>
    </source>
</evidence>
<dbReference type="InterPro" id="IPR032875">
    <property type="entry name" value="Succ_CoA_lig_flav_dom"/>
</dbReference>
<proteinExistence type="predicted"/>
<dbReference type="Gene3D" id="3.40.50.261">
    <property type="entry name" value="Succinyl-CoA synthetase domains"/>
    <property type="match status" value="1"/>
</dbReference>
<dbReference type="Pfam" id="PF13607">
    <property type="entry name" value="Succ_CoA_lig"/>
    <property type="match status" value="1"/>
</dbReference>
<reference evidence="3 4" key="1">
    <citation type="submission" date="2023-07" db="EMBL/GenBank/DDBJ databases">
        <title>Sequencing the genomes of 1000 actinobacteria strains.</title>
        <authorList>
            <person name="Klenk H.-P."/>
        </authorList>
    </citation>
    <scope>NUCLEOTIDE SEQUENCE [LARGE SCALE GENOMIC DNA]</scope>
    <source>
        <strain evidence="3 4">DSM 41600</strain>
    </source>
</reference>
<organism evidence="3 4">
    <name type="scientific">Streptomyces demainii</name>
    <dbReference type="NCBI Taxonomy" id="588122"/>
    <lineage>
        <taxon>Bacteria</taxon>
        <taxon>Bacillati</taxon>
        <taxon>Actinomycetota</taxon>
        <taxon>Actinomycetes</taxon>
        <taxon>Kitasatosporales</taxon>
        <taxon>Streptomycetaceae</taxon>
        <taxon>Streptomyces</taxon>
    </lineage>
</organism>
<dbReference type="Pfam" id="PF00583">
    <property type="entry name" value="Acetyltransf_1"/>
    <property type="match status" value="1"/>
</dbReference>
<dbReference type="EMBL" id="JAURUE010000002">
    <property type="protein sequence ID" value="MDP9615914.1"/>
    <property type="molecule type" value="Genomic_DNA"/>
</dbReference>
<comment type="caution">
    <text evidence="3">The sequence shown here is derived from an EMBL/GenBank/DDBJ whole genome shotgun (WGS) entry which is preliminary data.</text>
</comment>
<dbReference type="CDD" id="cd04301">
    <property type="entry name" value="NAT_SF"/>
    <property type="match status" value="1"/>
</dbReference>
<dbReference type="Gene3D" id="3.40.50.720">
    <property type="entry name" value="NAD(P)-binding Rossmann-like Domain"/>
    <property type="match status" value="1"/>
</dbReference>
<protein>
    <submittedName>
        <fullName evidence="3">GNAT superfamily N-acetyltransferase/predicted CoA-binding protein</fullName>
    </submittedName>
</protein>